<reference evidence="8 9" key="1">
    <citation type="submission" date="2018-04" db="EMBL/GenBank/DDBJ databases">
        <title>Genomic Encyclopedia of Type Strains, Phase III (KMG-III): the genomes of soil and plant-associated and newly described type strains.</title>
        <authorList>
            <person name="Whitman W."/>
        </authorList>
    </citation>
    <scope>NUCLEOTIDE SEQUENCE [LARGE SCALE GENOMIC DNA]</scope>
    <source>
        <strain evidence="8 9">MA-olki</strain>
    </source>
</reference>
<dbReference type="InterPro" id="IPR053876">
    <property type="entry name" value="Phage_int_M"/>
</dbReference>
<dbReference type="AlphaFoldDB" id="A0A2T5U0M4"/>
<keyword evidence="2" id="KW-0229">DNA integration</keyword>
<comment type="caution">
    <text evidence="8">The sequence shown here is derived from an EMBL/GenBank/DDBJ whole genome shotgun (WGS) entry which is preliminary data.</text>
</comment>
<dbReference type="Pfam" id="PF13356">
    <property type="entry name" value="Arm-DNA-bind_3"/>
    <property type="match status" value="1"/>
</dbReference>
<evidence type="ECO:0000256" key="4">
    <source>
        <dbReference type="ARBA" id="ARBA00023172"/>
    </source>
</evidence>
<dbReference type="InterPro" id="IPR010998">
    <property type="entry name" value="Integrase_recombinase_N"/>
</dbReference>
<dbReference type="GO" id="GO:0003677">
    <property type="term" value="F:DNA binding"/>
    <property type="evidence" value="ECO:0007669"/>
    <property type="project" value="UniProtKB-UniRule"/>
</dbReference>
<evidence type="ECO:0000313" key="8">
    <source>
        <dbReference type="EMBL" id="PTW45058.1"/>
    </source>
</evidence>
<dbReference type="InterPro" id="IPR011010">
    <property type="entry name" value="DNA_brk_join_enz"/>
</dbReference>
<evidence type="ECO:0000313" key="9">
    <source>
        <dbReference type="Proteomes" id="UP000244013"/>
    </source>
</evidence>
<keyword evidence="4" id="KW-0233">DNA recombination</keyword>
<dbReference type="PANTHER" id="PTHR30629">
    <property type="entry name" value="PROPHAGE INTEGRASE"/>
    <property type="match status" value="1"/>
</dbReference>
<evidence type="ECO:0000256" key="3">
    <source>
        <dbReference type="ARBA" id="ARBA00023125"/>
    </source>
</evidence>
<evidence type="ECO:0000259" key="6">
    <source>
        <dbReference type="PROSITE" id="PS51898"/>
    </source>
</evidence>
<dbReference type="Gene3D" id="3.30.160.390">
    <property type="entry name" value="Integrase, DNA-binding domain"/>
    <property type="match status" value="1"/>
</dbReference>
<dbReference type="GeneID" id="91007060"/>
<protein>
    <submittedName>
        <fullName evidence="8">Site-specific recombinase XerD</fullName>
    </submittedName>
</protein>
<dbReference type="Proteomes" id="UP000244013">
    <property type="component" value="Unassembled WGS sequence"/>
</dbReference>
<dbReference type="InterPro" id="IPR013762">
    <property type="entry name" value="Integrase-like_cat_sf"/>
</dbReference>
<dbReference type="OrthoDB" id="7388552at2"/>
<dbReference type="RefSeq" id="WP_107955238.1">
    <property type="nucleotide sequence ID" value="NZ_QAYE01000008.1"/>
</dbReference>
<dbReference type="InterPro" id="IPR050808">
    <property type="entry name" value="Phage_Integrase"/>
</dbReference>
<dbReference type="GO" id="GO:0006310">
    <property type="term" value="P:DNA recombination"/>
    <property type="evidence" value="ECO:0007669"/>
    <property type="project" value="UniProtKB-KW"/>
</dbReference>
<evidence type="ECO:0000256" key="2">
    <source>
        <dbReference type="ARBA" id="ARBA00022908"/>
    </source>
</evidence>
<dbReference type="InterPro" id="IPR025166">
    <property type="entry name" value="Integrase_DNA_bind_dom"/>
</dbReference>
<dbReference type="Gene3D" id="1.10.150.130">
    <property type="match status" value="1"/>
</dbReference>
<evidence type="ECO:0000256" key="5">
    <source>
        <dbReference type="PROSITE-ProRule" id="PRU01248"/>
    </source>
</evidence>
<accession>A0A2T5U0M4</accession>
<evidence type="ECO:0000259" key="7">
    <source>
        <dbReference type="PROSITE" id="PS51900"/>
    </source>
</evidence>
<comment type="similarity">
    <text evidence="1">Belongs to the 'phage' integrase family.</text>
</comment>
<dbReference type="PANTHER" id="PTHR30629:SF2">
    <property type="entry name" value="PROPHAGE INTEGRASE INTS-RELATED"/>
    <property type="match status" value="1"/>
</dbReference>
<keyword evidence="3 5" id="KW-0238">DNA-binding</keyword>
<dbReference type="GO" id="GO:0015074">
    <property type="term" value="P:DNA integration"/>
    <property type="evidence" value="ECO:0007669"/>
    <property type="project" value="UniProtKB-KW"/>
</dbReference>
<dbReference type="PROSITE" id="PS51900">
    <property type="entry name" value="CB"/>
    <property type="match status" value="1"/>
</dbReference>
<dbReference type="Pfam" id="PF22022">
    <property type="entry name" value="Phage_int_M"/>
    <property type="match status" value="1"/>
</dbReference>
<feature type="domain" description="Core-binding (CB)" evidence="7">
    <location>
        <begin position="92"/>
        <end position="173"/>
    </location>
</feature>
<sequence length="408" mass="44799">MLTNQAVKAARPRATSYKIFDTGGLHLYVAPTGRKSFRIKYRLGGKEQLLTIGAVPEVSLDVARARCDQVRELLGRGEDPRISTAAPVGKARAFENVARQWHTHMRPRWTEVHAGDVLASLERDVFPAIGAMPIGAVTVPVILHALRVIEERGSLVTASRVRQRISAVFAYAMAEDLVDQDPAAIVSRALTPPAPAQHHAALLEVEEARELLAAAELVDVAPVVKRASRFLALTAVRSAAVRGARWNEIEDLDGAAPLWRVPAARMKLKAAKKLDTKNDHLVPLSRQAVALLREIRADIHHGGENMHQDDANMHGLIFDRSAGAGKPIGEKSIGGLYDRAGFEGRHVPHGWRASFSTVMNERGADGADVERALAHTPKDKVKAAYDRSERLQRQRDLFQEWADLLVDL</sequence>
<dbReference type="SUPFAM" id="SSF56349">
    <property type="entry name" value="DNA breaking-rejoining enzymes"/>
    <property type="match status" value="1"/>
</dbReference>
<dbReference type="EMBL" id="QAYE01000008">
    <property type="protein sequence ID" value="PTW45058.1"/>
    <property type="molecule type" value="Genomic_DNA"/>
</dbReference>
<evidence type="ECO:0000256" key="1">
    <source>
        <dbReference type="ARBA" id="ARBA00008857"/>
    </source>
</evidence>
<proteinExistence type="inferred from homology"/>
<dbReference type="CDD" id="cd00801">
    <property type="entry name" value="INT_P4_C"/>
    <property type="match status" value="1"/>
</dbReference>
<dbReference type="InterPro" id="IPR038488">
    <property type="entry name" value="Integrase_DNA-bd_sf"/>
</dbReference>
<name>A0A2T5U0M4_9SPHN</name>
<dbReference type="InterPro" id="IPR044068">
    <property type="entry name" value="CB"/>
</dbReference>
<gene>
    <name evidence="8" type="ORF">C8J25_108150</name>
</gene>
<feature type="domain" description="Tyr recombinase" evidence="6">
    <location>
        <begin position="198"/>
        <end position="399"/>
    </location>
</feature>
<organism evidence="8 9">
    <name type="scientific">Sphingomonas faeni</name>
    <dbReference type="NCBI Taxonomy" id="185950"/>
    <lineage>
        <taxon>Bacteria</taxon>
        <taxon>Pseudomonadati</taxon>
        <taxon>Pseudomonadota</taxon>
        <taxon>Alphaproteobacteria</taxon>
        <taxon>Sphingomonadales</taxon>
        <taxon>Sphingomonadaceae</taxon>
        <taxon>Sphingomonas</taxon>
    </lineage>
</organism>
<dbReference type="PROSITE" id="PS51898">
    <property type="entry name" value="TYR_RECOMBINASE"/>
    <property type="match status" value="1"/>
</dbReference>
<dbReference type="Gene3D" id="1.10.443.10">
    <property type="entry name" value="Intergrase catalytic core"/>
    <property type="match status" value="1"/>
</dbReference>
<dbReference type="InterPro" id="IPR002104">
    <property type="entry name" value="Integrase_catalytic"/>
</dbReference>
<dbReference type="Pfam" id="PF00589">
    <property type="entry name" value="Phage_integrase"/>
    <property type="match status" value="1"/>
</dbReference>